<evidence type="ECO:0000256" key="6">
    <source>
        <dbReference type="ARBA" id="ARBA00022723"/>
    </source>
</evidence>
<gene>
    <name evidence="12" type="ORF">SAMN05443639_12758</name>
</gene>
<reference evidence="13" key="1">
    <citation type="submission" date="2016-10" db="EMBL/GenBank/DDBJ databases">
        <authorList>
            <person name="Varghese N."/>
            <person name="Submissions S."/>
        </authorList>
    </citation>
    <scope>NUCLEOTIDE SEQUENCE [LARGE SCALE GENOMIC DNA]</scope>
    <source>
        <strain evidence="13">DSM 16858</strain>
    </source>
</reference>
<dbReference type="EMBL" id="FOIJ01000027">
    <property type="protein sequence ID" value="SEU38600.1"/>
    <property type="molecule type" value="Genomic_DNA"/>
</dbReference>
<dbReference type="SUPFAM" id="SSF51556">
    <property type="entry name" value="Metallo-dependent hydrolases"/>
    <property type="match status" value="1"/>
</dbReference>
<dbReference type="AlphaFoldDB" id="A0A1I0LER7"/>
<keyword evidence="9" id="KW-0456">Lyase</keyword>
<evidence type="ECO:0000256" key="7">
    <source>
        <dbReference type="ARBA" id="ARBA00022793"/>
    </source>
</evidence>
<feature type="domain" description="Amidohydrolase-related" evidence="11">
    <location>
        <begin position="3"/>
        <end position="330"/>
    </location>
</feature>
<dbReference type="Gene3D" id="3.20.20.140">
    <property type="entry name" value="Metal-dependent hydrolases"/>
    <property type="match status" value="1"/>
</dbReference>
<dbReference type="Pfam" id="PF04909">
    <property type="entry name" value="Amidohydro_2"/>
    <property type="match status" value="1"/>
</dbReference>
<evidence type="ECO:0000256" key="10">
    <source>
        <dbReference type="ARBA" id="ARBA00031120"/>
    </source>
</evidence>
<keyword evidence="13" id="KW-1185">Reference proteome</keyword>
<protein>
    <recommendedName>
        <fullName evidence="5">2-amino-3-carboxymuconate-6-semialdehyde decarboxylase</fullName>
        <ecNumber evidence="4">4.1.1.45</ecNumber>
    </recommendedName>
    <alternativeName>
        <fullName evidence="10">Picolinate carboxylase</fullName>
    </alternativeName>
</protein>
<dbReference type="GO" id="GO:0005829">
    <property type="term" value="C:cytosol"/>
    <property type="evidence" value="ECO:0007669"/>
    <property type="project" value="TreeGrafter"/>
</dbReference>
<comment type="similarity">
    <text evidence="2">Belongs to the metallo-dependent hydrolases superfamily. ACMSD family.</text>
</comment>
<dbReference type="Proteomes" id="UP000199181">
    <property type="component" value="Unassembled WGS sequence"/>
</dbReference>
<evidence type="ECO:0000256" key="3">
    <source>
        <dbReference type="ARBA" id="ARBA00011245"/>
    </source>
</evidence>
<keyword evidence="8" id="KW-0862">Zinc</keyword>
<evidence type="ECO:0000256" key="4">
    <source>
        <dbReference type="ARBA" id="ARBA00012365"/>
    </source>
</evidence>
<dbReference type="PANTHER" id="PTHR21240">
    <property type="entry name" value="2-AMINO-3-CARBOXYLMUCONATE-6-SEMIALDEHYDE DECARBOXYLASE"/>
    <property type="match status" value="1"/>
</dbReference>
<comment type="subunit">
    <text evidence="3">Monomer.</text>
</comment>
<organism evidence="12 13">
    <name type="scientific">Stigmatella erecta</name>
    <dbReference type="NCBI Taxonomy" id="83460"/>
    <lineage>
        <taxon>Bacteria</taxon>
        <taxon>Pseudomonadati</taxon>
        <taxon>Myxococcota</taxon>
        <taxon>Myxococcia</taxon>
        <taxon>Myxococcales</taxon>
        <taxon>Cystobacterineae</taxon>
        <taxon>Archangiaceae</taxon>
        <taxon>Stigmatella</taxon>
    </lineage>
</organism>
<proteinExistence type="inferred from homology"/>
<dbReference type="PANTHER" id="PTHR21240:SF27">
    <property type="entry name" value="2-AMINO-3-CARBOXYMUCONATE-6-SEMIALDEHYDE DECARBOXYLASE"/>
    <property type="match status" value="1"/>
</dbReference>
<dbReference type="GO" id="GO:0046872">
    <property type="term" value="F:metal ion binding"/>
    <property type="evidence" value="ECO:0007669"/>
    <property type="project" value="UniProtKB-KW"/>
</dbReference>
<dbReference type="GO" id="GO:0016787">
    <property type="term" value="F:hydrolase activity"/>
    <property type="evidence" value="ECO:0007669"/>
    <property type="project" value="InterPro"/>
</dbReference>
<dbReference type="GO" id="GO:0019748">
    <property type="term" value="P:secondary metabolic process"/>
    <property type="evidence" value="ECO:0007669"/>
    <property type="project" value="TreeGrafter"/>
</dbReference>
<sequence>MKIDIHTHLLPAELPRFAERYGYGGFITLEHHQPCRARMMRDDGTFFREIESNCWDPARRLAECDAAGVSVQVLSTVPVMFSYWAKPEHGLDLSRFLNDHLASVVRTNSRRFAGLGTVPLQDVPRAIGELERCVRGLGLAGVQIGSHVNGTNLGDASLFPFFEAAAALGAAVFVHPWDMLGGARLEKYWLPWLVGMPAEVAIALSTLIFSGTLERLPTLRLAFAHGGGSFPGTIGRLQHGFEARPDLVAVDNPVPPRDYLGRFWVDSLVHDADVLRLILRLLGPEKVALGSDYPFPLGEERPGTLLESLTELDAATRERLLWRNALDWLGRTREDFGS</sequence>
<evidence type="ECO:0000256" key="2">
    <source>
        <dbReference type="ARBA" id="ARBA00005871"/>
    </source>
</evidence>
<evidence type="ECO:0000259" key="11">
    <source>
        <dbReference type="Pfam" id="PF04909"/>
    </source>
</evidence>
<evidence type="ECO:0000256" key="8">
    <source>
        <dbReference type="ARBA" id="ARBA00022833"/>
    </source>
</evidence>
<comment type="pathway">
    <text evidence="1">Secondary metabolite metabolism; quinolate metabolism.</text>
</comment>
<accession>A0A1I0LER7</accession>
<evidence type="ECO:0000313" key="12">
    <source>
        <dbReference type="EMBL" id="SEU38600.1"/>
    </source>
</evidence>
<name>A0A1I0LER7_9BACT</name>
<dbReference type="InterPro" id="IPR032466">
    <property type="entry name" value="Metal_Hydrolase"/>
</dbReference>
<evidence type="ECO:0000256" key="5">
    <source>
        <dbReference type="ARBA" id="ARBA00021214"/>
    </source>
</evidence>
<keyword evidence="7" id="KW-0210">Decarboxylase</keyword>
<dbReference type="GO" id="GO:0001760">
    <property type="term" value="F:aminocarboxymuconate-semialdehyde decarboxylase activity"/>
    <property type="evidence" value="ECO:0007669"/>
    <property type="project" value="UniProtKB-EC"/>
</dbReference>
<evidence type="ECO:0000256" key="9">
    <source>
        <dbReference type="ARBA" id="ARBA00023239"/>
    </source>
</evidence>
<evidence type="ECO:0000313" key="13">
    <source>
        <dbReference type="Proteomes" id="UP000199181"/>
    </source>
</evidence>
<dbReference type="InterPro" id="IPR006680">
    <property type="entry name" value="Amidohydro-rel"/>
</dbReference>
<evidence type="ECO:0000256" key="1">
    <source>
        <dbReference type="ARBA" id="ARBA00005079"/>
    </source>
</evidence>
<dbReference type="EC" id="4.1.1.45" evidence="4"/>
<dbReference type="InterPro" id="IPR032465">
    <property type="entry name" value="ACMSD"/>
</dbReference>
<keyword evidence="6" id="KW-0479">Metal-binding</keyword>
<dbReference type="RefSeq" id="WP_093526041.1">
    <property type="nucleotide sequence ID" value="NZ_FOIJ01000027.1"/>
</dbReference>